<dbReference type="Pfam" id="PF07331">
    <property type="entry name" value="TctB"/>
    <property type="match status" value="1"/>
</dbReference>
<feature type="transmembrane region" description="Helical" evidence="1">
    <location>
        <begin position="137"/>
        <end position="155"/>
    </location>
</feature>
<name>A0A3G8YDI5_9DEIO</name>
<evidence type="ECO:0000313" key="3">
    <source>
        <dbReference type="EMBL" id="AZI42973.1"/>
    </source>
</evidence>
<keyword evidence="1" id="KW-1133">Transmembrane helix</keyword>
<accession>A0A3G8YDI5</accession>
<keyword evidence="1" id="KW-0812">Transmembrane</keyword>
<evidence type="ECO:0000259" key="2">
    <source>
        <dbReference type="Pfam" id="PF07331"/>
    </source>
</evidence>
<dbReference type="EMBL" id="CP034183">
    <property type="protein sequence ID" value="AZI42973.1"/>
    <property type="molecule type" value="Genomic_DNA"/>
</dbReference>
<sequence>MTQPASPSLPTKPAISWPDLLVAVALTALGIWLFFGTQRIADSGMNTIVSPRVFPLIVSSGLTVLGLLLLVATLRGAKAEPAAEEDTDPDAPVNLAAAGIILGGFLIGALLLSPLGFVFGTALMYFSVAFAFGERRYLLLVAISLIVALITYLVFTRGLGLNLPPGILKGIL</sequence>
<reference evidence="3 4" key="1">
    <citation type="submission" date="2018-11" db="EMBL/GenBank/DDBJ databases">
        <title>Deinococcus shelandsis sp. nov., isolated from South Shetland Islands soil of Antarctica.</title>
        <authorList>
            <person name="Tian J."/>
        </authorList>
    </citation>
    <scope>NUCLEOTIDE SEQUENCE [LARGE SCALE GENOMIC DNA]</scope>
    <source>
        <strain evidence="3 4">S14-83T</strain>
    </source>
</reference>
<dbReference type="Proteomes" id="UP000276417">
    <property type="component" value="Chromosome 1"/>
</dbReference>
<feature type="transmembrane region" description="Helical" evidence="1">
    <location>
        <begin position="95"/>
        <end position="125"/>
    </location>
</feature>
<proteinExistence type="predicted"/>
<dbReference type="AlphaFoldDB" id="A0A3G8YDI5"/>
<protein>
    <submittedName>
        <fullName evidence="3">Tripartite tricarboxylate transporter TctB family protein</fullName>
    </submittedName>
</protein>
<keyword evidence="1" id="KW-0472">Membrane</keyword>
<dbReference type="InterPro" id="IPR009936">
    <property type="entry name" value="DUF1468"/>
</dbReference>
<dbReference type="RefSeq" id="WP_124870599.1">
    <property type="nucleotide sequence ID" value="NZ_CP034183.1"/>
</dbReference>
<evidence type="ECO:0000313" key="4">
    <source>
        <dbReference type="Proteomes" id="UP000276417"/>
    </source>
</evidence>
<feature type="domain" description="DUF1468" evidence="2">
    <location>
        <begin position="21"/>
        <end position="164"/>
    </location>
</feature>
<dbReference type="OrthoDB" id="7347328at2"/>
<feature type="transmembrane region" description="Helical" evidence="1">
    <location>
        <begin position="53"/>
        <end position="75"/>
    </location>
</feature>
<dbReference type="KEGG" id="dph:EHF33_09655"/>
<gene>
    <name evidence="3" type="ORF">EHF33_09655</name>
</gene>
<keyword evidence="4" id="KW-1185">Reference proteome</keyword>
<evidence type="ECO:0000256" key="1">
    <source>
        <dbReference type="SAM" id="Phobius"/>
    </source>
</evidence>
<organism evidence="3 4">
    <name type="scientific">Deinococcus psychrotolerans</name>
    <dbReference type="NCBI Taxonomy" id="2489213"/>
    <lineage>
        <taxon>Bacteria</taxon>
        <taxon>Thermotogati</taxon>
        <taxon>Deinococcota</taxon>
        <taxon>Deinococci</taxon>
        <taxon>Deinococcales</taxon>
        <taxon>Deinococcaceae</taxon>
        <taxon>Deinococcus</taxon>
    </lineage>
</organism>
<feature type="transmembrane region" description="Helical" evidence="1">
    <location>
        <begin position="20"/>
        <end position="41"/>
    </location>
</feature>